<dbReference type="Proteomes" id="UP001362999">
    <property type="component" value="Unassembled WGS sequence"/>
</dbReference>
<dbReference type="AlphaFoldDB" id="A0AAW0AFH7"/>
<feature type="region of interest" description="Disordered" evidence="1">
    <location>
        <begin position="89"/>
        <end position="121"/>
    </location>
</feature>
<proteinExistence type="predicted"/>
<name>A0AAW0AFH7_9AGAR</name>
<evidence type="ECO:0000313" key="2">
    <source>
        <dbReference type="EMBL" id="KAK7007704.1"/>
    </source>
</evidence>
<comment type="caution">
    <text evidence="2">The sequence shown here is derived from an EMBL/GenBank/DDBJ whole genome shotgun (WGS) entry which is preliminary data.</text>
</comment>
<evidence type="ECO:0000313" key="3">
    <source>
        <dbReference type="Proteomes" id="UP001362999"/>
    </source>
</evidence>
<protein>
    <submittedName>
        <fullName evidence="2">Uncharacterized protein</fullName>
    </submittedName>
</protein>
<evidence type="ECO:0000256" key="1">
    <source>
        <dbReference type="SAM" id="MobiDB-lite"/>
    </source>
</evidence>
<dbReference type="EMBL" id="JAWWNJ010000070">
    <property type="protein sequence ID" value="KAK7007704.1"/>
    <property type="molecule type" value="Genomic_DNA"/>
</dbReference>
<accession>A0AAW0AFH7</accession>
<keyword evidence="3" id="KW-1185">Reference proteome</keyword>
<sequence length="212" mass="23592">MILSQIFKWLQKFDAANDPKARVAISASLRANITFLIIPGKDETLKQAGIMIEPRCMQRIDSNMLKQIVQRTSQQEVCVNFTKALAEAPKASTEATTEAPKASTEATTEAPKASTEAPTEAPKAHAAMCSSMITEDLANTDGNVVSEGGGNETEDTYSRNCADRQFNMYGLKKSDYECSETQKALDASRRERLIMILWTYLRRSIQLYKRNP</sequence>
<organism evidence="2 3">
    <name type="scientific">Favolaschia claudopus</name>
    <dbReference type="NCBI Taxonomy" id="2862362"/>
    <lineage>
        <taxon>Eukaryota</taxon>
        <taxon>Fungi</taxon>
        <taxon>Dikarya</taxon>
        <taxon>Basidiomycota</taxon>
        <taxon>Agaricomycotina</taxon>
        <taxon>Agaricomycetes</taxon>
        <taxon>Agaricomycetidae</taxon>
        <taxon>Agaricales</taxon>
        <taxon>Marasmiineae</taxon>
        <taxon>Mycenaceae</taxon>
        <taxon>Favolaschia</taxon>
    </lineage>
</organism>
<gene>
    <name evidence="2" type="ORF">R3P38DRAFT_3366046</name>
</gene>
<reference evidence="2 3" key="1">
    <citation type="journal article" date="2024" name="J Genomics">
        <title>Draft genome sequencing and assembly of Favolaschia claudopus CIRM-BRFM 2984 isolated from oak limbs.</title>
        <authorList>
            <person name="Navarro D."/>
            <person name="Drula E."/>
            <person name="Chaduli D."/>
            <person name="Cazenave R."/>
            <person name="Ahrendt S."/>
            <person name="Wang J."/>
            <person name="Lipzen A."/>
            <person name="Daum C."/>
            <person name="Barry K."/>
            <person name="Grigoriev I.V."/>
            <person name="Favel A."/>
            <person name="Rosso M.N."/>
            <person name="Martin F."/>
        </authorList>
    </citation>
    <scope>NUCLEOTIDE SEQUENCE [LARGE SCALE GENOMIC DNA]</scope>
    <source>
        <strain evidence="2 3">CIRM-BRFM 2984</strain>
    </source>
</reference>